<name>A0A3D9CJV6_9FLAO</name>
<dbReference type="GO" id="GO:0008381">
    <property type="term" value="F:mechanosensitive monoatomic ion channel activity"/>
    <property type="evidence" value="ECO:0007669"/>
    <property type="project" value="UniProtKB-ARBA"/>
</dbReference>
<evidence type="ECO:0000256" key="3">
    <source>
        <dbReference type="ARBA" id="ARBA00022475"/>
    </source>
</evidence>
<dbReference type="SUPFAM" id="SSF82861">
    <property type="entry name" value="Mechanosensitive channel protein MscS (YggB), transmembrane region"/>
    <property type="match status" value="1"/>
</dbReference>
<dbReference type="GO" id="GO:0005886">
    <property type="term" value="C:plasma membrane"/>
    <property type="evidence" value="ECO:0007669"/>
    <property type="project" value="UniProtKB-SubCell"/>
</dbReference>
<keyword evidence="10" id="KW-1185">Reference proteome</keyword>
<dbReference type="InterPro" id="IPR052702">
    <property type="entry name" value="MscS-like_channel"/>
</dbReference>
<comment type="caution">
    <text evidence="9">The sequence shown here is derived from an EMBL/GenBank/DDBJ whole genome shotgun (WGS) entry which is preliminary data.</text>
</comment>
<dbReference type="InterPro" id="IPR011066">
    <property type="entry name" value="MscS_channel_C_sf"/>
</dbReference>
<dbReference type="InterPro" id="IPR006685">
    <property type="entry name" value="MscS_channel_2nd"/>
</dbReference>
<evidence type="ECO:0000256" key="6">
    <source>
        <dbReference type="ARBA" id="ARBA00023136"/>
    </source>
</evidence>
<evidence type="ECO:0000256" key="5">
    <source>
        <dbReference type="ARBA" id="ARBA00022989"/>
    </source>
</evidence>
<dbReference type="InterPro" id="IPR023408">
    <property type="entry name" value="MscS_beta-dom_sf"/>
</dbReference>
<feature type="transmembrane region" description="Helical" evidence="7">
    <location>
        <begin position="456"/>
        <end position="476"/>
    </location>
</feature>
<dbReference type="Gene3D" id="1.10.287.1260">
    <property type="match status" value="1"/>
</dbReference>
<sequence>MFSLFQLVGIATLKNDNVFMSLVRDTLRRKQYTTELLRLKSTYTITDSIIKNNMRIMTAKKRMVIDANLNVENAMISVEKKLDKSGVNLFGNEYSNLWNAVQMTNKRTVSQNIKAKWDIERNVVAYYSKYNMGMIFGSVFILLLLTWYVWRNIRYLKATGNMEQLTFLNFKYLNNNILLPLLVIFLNMAIVTNLYAPSLFVDLLQLLLLGILSLLFKDQWPVKSLLNWYYLLAIFIVLCFLDLFVNISFLERCTFIAINVLCIRYGMFQLKSIKEELYINWFFKWASILFIGLNSLSLLFNIFGRVSLSHTLSLAAIVSLTQIIALSVLLKIVLEIIVLQIFVTRVKRGIIKIFDHESLTDTLKKPFNVAVIYMWFMVIASNLNIWKPIYDLLRRILTNPIIIGSVTFTMRGIMLFFFIVWMAHLLQNYVKYFFGELDEEDEQDGKNVNKQQHSRLLIARLVVLIVGYLLAVAASGMPMDKLSIVIGALGVGVGLGLQNIVTNFVSGIILIFDRPIQVGDIIDVNSQSGRVKSMGLRSTKINSSSGAEIIIPNGNILSQNITNWTYTDNLKQVEITFQITGTTGIDTINETINKTLKSLPLIENNRLPQIYYNSVSNENYTVLVKFWCSIYRTEEVLSTVRQELFLNFKEMAITLTI</sequence>
<accession>A0A3D9CJV6</accession>
<dbReference type="Gene3D" id="2.30.30.60">
    <property type="match status" value="1"/>
</dbReference>
<evidence type="ECO:0000256" key="4">
    <source>
        <dbReference type="ARBA" id="ARBA00022692"/>
    </source>
</evidence>
<protein>
    <submittedName>
        <fullName evidence="9">Mechanosensitive ion channel protein MscS</fullName>
    </submittedName>
</protein>
<dbReference type="InterPro" id="IPR011014">
    <property type="entry name" value="MscS_channel_TM-2"/>
</dbReference>
<feature type="transmembrane region" description="Helical" evidence="7">
    <location>
        <begin position="228"/>
        <end position="248"/>
    </location>
</feature>
<keyword evidence="6 7" id="KW-0472">Membrane</keyword>
<comment type="similarity">
    <text evidence="2">Belongs to the MscS (TC 1.A.23) family.</text>
</comment>
<evidence type="ECO:0000256" key="2">
    <source>
        <dbReference type="ARBA" id="ARBA00008017"/>
    </source>
</evidence>
<gene>
    <name evidence="9" type="ORF">DRF58_17240</name>
</gene>
<evidence type="ECO:0000256" key="7">
    <source>
        <dbReference type="SAM" id="Phobius"/>
    </source>
</evidence>
<feature type="transmembrane region" description="Helical" evidence="7">
    <location>
        <begin position="367"/>
        <end position="386"/>
    </location>
</feature>
<evidence type="ECO:0000259" key="8">
    <source>
        <dbReference type="Pfam" id="PF00924"/>
    </source>
</evidence>
<evidence type="ECO:0000313" key="9">
    <source>
        <dbReference type="EMBL" id="REC66025.1"/>
    </source>
</evidence>
<evidence type="ECO:0000256" key="1">
    <source>
        <dbReference type="ARBA" id="ARBA00004651"/>
    </source>
</evidence>
<dbReference type="Proteomes" id="UP000256326">
    <property type="component" value="Unassembled WGS sequence"/>
</dbReference>
<organism evidence="9 10">
    <name type="scientific">Epilithonimonas hispanica</name>
    <dbReference type="NCBI Taxonomy" id="358687"/>
    <lineage>
        <taxon>Bacteria</taxon>
        <taxon>Pseudomonadati</taxon>
        <taxon>Bacteroidota</taxon>
        <taxon>Flavobacteriia</taxon>
        <taxon>Flavobacteriales</taxon>
        <taxon>Weeksellaceae</taxon>
        <taxon>Chryseobacterium group</taxon>
        <taxon>Epilithonimonas</taxon>
    </lineage>
</organism>
<reference evidence="9 10" key="1">
    <citation type="journal article" date="2006" name="Int. J. Syst. Evol. Microbiol.">
        <title>Chryseobacterium hispanicum sp. nov., isolated from the drinking water distribution system of Sevilla, Spain.</title>
        <authorList>
            <person name="Gallego V."/>
            <person name="Garcia M.T."/>
            <person name="Ventosa A."/>
        </authorList>
    </citation>
    <scope>NUCLEOTIDE SEQUENCE [LARGE SCALE GENOMIC DNA]</scope>
    <source>
        <strain evidence="9 10">KCTC 22104</strain>
    </source>
</reference>
<dbReference type="EMBL" id="QNUG01000070">
    <property type="protein sequence ID" value="REC66025.1"/>
    <property type="molecule type" value="Genomic_DNA"/>
</dbReference>
<proteinExistence type="inferred from homology"/>
<dbReference type="AlphaFoldDB" id="A0A3D9CJV6"/>
<feature type="transmembrane region" description="Helical" evidence="7">
    <location>
        <begin position="482"/>
        <end position="512"/>
    </location>
</feature>
<dbReference type="OrthoDB" id="9809206at2"/>
<comment type="subcellular location">
    <subcellularLocation>
        <location evidence="1">Cell membrane</location>
        <topology evidence="1">Multi-pass membrane protein</topology>
    </subcellularLocation>
</comment>
<evidence type="ECO:0000313" key="10">
    <source>
        <dbReference type="Proteomes" id="UP000256326"/>
    </source>
</evidence>
<feature type="transmembrane region" description="Helical" evidence="7">
    <location>
        <begin position="401"/>
        <end position="423"/>
    </location>
</feature>
<dbReference type="Gene3D" id="3.30.70.100">
    <property type="match status" value="1"/>
</dbReference>
<keyword evidence="3" id="KW-1003">Cell membrane</keyword>
<dbReference type="Pfam" id="PF00924">
    <property type="entry name" value="MS_channel_2nd"/>
    <property type="match status" value="1"/>
</dbReference>
<feature type="transmembrane region" description="Helical" evidence="7">
    <location>
        <begin position="282"/>
        <end position="303"/>
    </location>
</feature>
<keyword evidence="4 7" id="KW-0812">Transmembrane</keyword>
<feature type="transmembrane region" description="Helical" evidence="7">
    <location>
        <begin position="130"/>
        <end position="150"/>
    </location>
</feature>
<feature type="transmembrane region" description="Helical" evidence="7">
    <location>
        <begin position="171"/>
        <end position="190"/>
    </location>
</feature>
<dbReference type="PANTHER" id="PTHR30347:SF1">
    <property type="entry name" value="MECHANOSENSITIVE CHANNEL MSCK"/>
    <property type="match status" value="1"/>
</dbReference>
<dbReference type="InterPro" id="IPR010920">
    <property type="entry name" value="LSM_dom_sf"/>
</dbReference>
<keyword evidence="5 7" id="KW-1133">Transmembrane helix</keyword>
<dbReference type="SUPFAM" id="SSF50182">
    <property type="entry name" value="Sm-like ribonucleoproteins"/>
    <property type="match status" value="1"/>
</dbReference>
<dbReference type="SUPFAM" id="SSF82689">
    <property type="entry name" value="Mechanosensitive channel protein MscS (YggB), C-terminal domain"/>
    <property type="match status" value="1"/>
</dbReference>
<feature type="transmembrane region" description="Helical" evidence="7">
    <location>
        <begin position="323"/>
        <end position="346"/>
    </location>
</feature>
<dbReference type="PANTHER" id="PTHR30347">
    <property type="entry name" value="POTASSIUM CHANNEL RELATED"/>
    <property type="match status" value="1"/>
</dbReference>
<feature type="domain" description="Mechanosensitive ion channel MscS" evidence="8">
    <location>
        <begin position="499"/>
        <end position="565"/>
    </location>
</feature>